<proteinExistence type="predicted"/>
<sequence>MSVSNNNLFLQWLLEWQQQSESLGSKAHHTYKKAHDTLKACPVAFAHPREMLALKGFGQGICGRLEKKLKEYCIVNGLAMPSRETEPPAHAEPRAAPAKRRKPPASKNKTASTSQENCPPDNTISETIPAKKPRTRKPKQYVPTFRSGAYAILLVLYEHNSDPMVGNSSLTKGEIIKLGQPLCDASFEVPATRKTDQSLGSTSTAHYTAWAGVKMLIKHELVIESSGRGRTTYQISLQGIEVAKSIVKVEKATNGVGHVRHSSPIPSSPIGPSTERRPAATAWQSTNEPNVKSTTGAPWDFVASDSDDNDSFPSEPDDHPQQCRQPLQQAANGTHPRLMSSSTQISTTNATTTDCAVPGAASSKHLTTSILSSVSRSRLPTSTVLPQFTPKVWNRGSFSVKVIVDNREIQSQKERDFFSTRLNEMPGVDAEVRALGLGDTLWIATHKRTGEEVVLEHIAERKRLDDLVSSIKDGRFHEQKYRLMRSGLRKVTYIVEETPGVDLGVLLESVQTAISSTQVVNGFFLKRSSGVEETVKYLGRLTCKIKEIYEDMELHVIPDDAIDSRTYLSLMLHLHATDPRTSYHISFPKFQGVTSKSNNLTIRDVFLRMLLTIRGVSWEKAIEIQKHFPTPRHIWMELNAEYSMRGEQACRNLVASKCGLESAVARKRIGPALSSKIAEIWGPVPARDEGD</sequence>
<organism evidence="1 2">
    <name type="scientific">Lipomyces kononenkoae</name>
    <name type="common">Yeast</name>
    <dbReference type="NCBI Taxonomy" id="34357"/>
    <lineage>
        <taxon>Eukaryota</taxon>
        <taxon>Fungi</taxon>
        <taxon>Dikarya</taxon>
        <taxon>Ascomycota</taxon>
        <taxon>Saccharomycotina</taxon>
        <taxon>Lipomycetes</taxon>
        <taxon>Lipomycetales</taxon>
        <taxon>Lipomycetaceae</taxon>
        <taxon>Lipomyces</taxon>
    </lineage>
</organism>
<accession>A0ACC3SWM1</accession>
<reference evidence="2" key="1">
    <citation type="journal article" date="2024" name="Front. Bioeng. Biotechnol.">
        <title>Genome-scale model development and genomic sequencing of the oleaginous clade Lipomyces.</title>
        <authorList>
            <person name="Czajka J.J."/>
            <person name="Han Y."/>
            <person name="Kim J."/>
            <person name="Mondo S.J."/>
            <person name="Hofstad B.A."/>
            <person name="Robles A."/>
            <person name="Haridas S."/>
            <person name="Riley R."/>
            <person name="LaButti K."/>
            <person name="Pangilinan J."/>
            <person name="Andreopoulos W."/>
            <person name="Lipzen A."/>
            <person name="Yan J."/>
            <person name="Wang M."/>
            <person name="Ng V."/>
            <person name="Grigoriev I.V."/>
            <person name="Spatafora J.W."/>
            <person name="Magnuson J.K."/>
            <person name="Baker S.E."/>
            <person name="Pomraning K.R."/>
        </authorList>
    </citation>
    <scope>NUCLEOTIDE SEQUENCE [LARGE SCALE GENOMIC DNA]</scope>
    <source>
        <strain evidence="2">CBS 7786</strain>
    </source>
</reference>
<dbReference type="EMBL" id="MU971407">
    <property type="protein sequence ID" value="KAK9235685.1"/>
    <property type="molecule type" value="Genomic_DNA"/>
</dbReference>
<dbReference type="Proteomes" id="UP001433508">
    <property type="component" value="Unassembled WGS sequence"/>
</dbReference>
<gene>
    <name evidence="1" type="ORF">V1525DRAFT_409250</name>
</gene>
<keyword evidence="2" id="KW-1185">Reference proteome</keyword>
<evidence type="ECO:0000313" key="2">
    <source>
        <dbReference type="Proteomes" id="UP001433508"/>
    </source>
</evidence>
<comment type="caution">
    <text evidence="1">The sequence shown here is derived from an EMBL/GenBank/DDBJ whole genome shotgun (WGS) entry which is preliminary data.</text>
</comment>
<name>A0ACC3SWM1_LIPKO</name>
<evidence type="ECO:0000313" key="1">
    <source>
        <dbReference type="EMBL" id="KAK9235685.1"/>
    </source>
</evidence>
<protein>
    <submittedName>
        <fullName evidence="1">Uncharacterized protein</fullName>
    </submittedName>
</protein>